<keyword evidence="9" id="KW-0406">Ion transport</keyword>
<dbReference type="InterPro" id="IPR036942">
    <property type="entry name" value="Beta-barrel_TonB_sf"/>
</dbReference>
<keyword evidence="4 14" id="KW-1134">Transmembrane beta strand</keyword>
<evidence type="ECO:0000313" key="19">
    <source>
        <dbReference type="Proteomes" id="UP000542125"/>
    </source>
</evidence>
<keyword evidence="19" id="KW-1185">Reference proteome</keyword>
<dbReference type="Pfam" id="PF00593">
    <property type="entry name" value="TonB_dep_Rec_b-barrel"/>
    <property type="match status" value="1"/>
</dbReference>
<keyword evidence="12 18" id="KW-0675">Receptor</keyword>
<dbReference type="NCBIfam" id="TIGR01783">
    <property type="entry name" value="TonB-siderophor"/>
    <property type="match status" value="1"/>
</dbReference>
<dbReference type="Gene3D" id="2.170.130.10">
    <property type="entry name" value="TonB-dependent receptor, plug domain"/>
    <property type="match status" value="1"/>
</dbReference>
<evidence type="ECO:0000256" key="7">
    <source>
        <dbReference type="ARBA" id="ARBA00022729"/>
    </source>
</evidence>
<dbReference type="EMBL" id="JACBYR010000001">
    <property type="protein sequence ID" value="NYE84754.1"/>
    <property type="molecule type" value="Genomic_DNA"/>
</dbReference>
<dbReference type="InterPro" id="IPR010105">
    <property type="entry name" value="TonB_sidphr_rcpt"/>
</dbReference>
<keyword evidence="8" id="KW-0408">Iron</keyword>
<dbReference type="InterPro" id="IPR037066">
    <property type="entry name" value="Plug_dom_sf"/>
</dbReference>
<dbReference type="SUPFAM" id="SSF56935">
    <property type="entry name" value="Porins"/>
    <property type="match status" value="1"/>
</dbReference>
<keyword evidence="5" id="KW-0410">Iron transport</keyword>
<evidence type="ECO:0000256" key="1">
    <source>
        <dbReference type="ARBA" id="ARBA00004571"/>
    </source>
</evidence>
<protein>
    <submittedName>
        <fullName evidence="18">Iron complex outermembrane receptor protein</fullName>
    </submittedName>
</protein>
<dbReference type="Proteomes" id="UP000542125">
    <property type="component" value="Unassembled WGS sequence"/>
</dbReference>
<evidence type="ECO:0000313" key="18">
    <source>
        <dbReference type="EMBL" id="NYE84754.1"/>
    </source>
</evidence>
<dbReference type="GO" id="GO:0015344">
    <property type="term" value="F:siderophore uptake transmembrane transporter activity"/>
    <property type="evidence" value="ECO:0007669"/>
    <property type="project" value="TreeGrafter"/>
</dbReference>
<evidence type="ECO:0000259" key="17">
    <source>
        <dbReference type="SMART" id="SM00965"/>
    </source>
</evidence>
<evidence type="ECO:0000256" key="11">
    <source>
        <dbReference type="ARBA" id="ARBA00023136"/>
    </source>
</evidence>
<evidence type="ECO:0000256" key="13">
    <source>
        <dbReference type="ARBA" id="ARBA00023237"/>
    </source>
</evidence>
<dbReference type="FunFam" id="2.170.130.10:FF:000001">
    <property type="entry name" value="Catecholate siderophore TonB-dependent receptor"/>
    <property type="match status" value="1"/>
</dbReference>
<dbReference type="PANTHER" id="PTHR32552">
    <property type="entry name" value="FERRICHROME IRON RECEPTOR-RELATED"/>
    <property type="match status" value="1"/>
</dbReference>
<gene>
    <name evidence="18" type="ORF">FHW18_004025</name>
</gene>
<dbReference type="SMART" id="SM00965">
    <property type="entry name" value="STN"/>
    <property type="match status" value="1"/>
</dbReference>
<feature type="chain" id="PRO_5030679506" evidence="16">
    <location>
        <begin position="50"/>
        <end position="818"/>
    </location>
</feature>
<dbReference type="GO" id="GO:0015891">
    <property type="term" value="P:siderophore transport"/>
    <property type="evidence" value="ECO:0007669"/>
    <property type="project" value="InterPro"/>
</dbReference>
<feature type="domain" description="Secretin/TonB short N-terminal" evidence="17">
    <location>
        <begin position="76"/>
        <end position="127"/>
    </location>
</feature>
<evidence type="ECO:0000256" key="15">
    <source>
        <dbReference type="RuleBase" id="RU003357"/>
    </source>
</evidence>
<evidence type="ECO:0000256" key="12">
    <source>
        <dbReference type="ARBA" id="ARBA00023170"/>
    </source>
</evidence>
<keyword evidence="6 14" id="KW-0812">Transmembrane</keyword>
<dbReference type="GO" id="GO:0038023">
    <property type="term" value="F:signaling receptor activity"/>
    <property type="evidence" value="ECO:0007669"/>
    <property type="project" value="InterPro"/>
</dbReference>
<name>A0A7Y9IZ41_9BURK</name>
<dbReference type="Pfam" id="PF07715">
    <property type="entry name" value="Plug"/>
    <property type="match status" value="1"/>
</dbReference>
<evidence type="ECO:0000256" key="2">
    <source>
        <dbReference type="ARBA" id="ARBA00009810"/>
    </source>
</evidence>
<accession>A0A7Y9IZ41</accession>
<comment type="subcellular location">
    <subcellularLocation>
        <location evidence="1 14">Cell outer membrane</location>
        <topology evidence="1 14">Multi-pass membrane protein</topology>
    </subcellularLocation>
</comment>
<dbReference type="InterPro" id="IPR039426">
    <property type="entry name" value="TonB-dep_rcpt-like"/>
</dbReference>
<reference evidence="18 19" key="1">
    <citation type="submission" date="2020-07" db="EMBL/GenBank/DDBJ databases">
        <title>Genomic Encyclopedia of Type Strains, Phase IV (KMG-V): Genome sequencing to study the core and pangenomes of soil and plant-associated prokaryotes.</title>
        <authorList>
            <person name="Whitman W."/>
        </authorList>
    </citation>
    <scope>NUCLEOTIDE SEQUENCE [LARGE SCALE GENOMIC DNA]</scope>
    <source>
        <strain evidence="18 19">SAS40</strain>
    </source>
</reference>
<dbReference type="RefSeq" id="WP_179588407.1">
    <property type="nucleotide sequence ID" value="NZ_JACBYR010000001.1"/>
</dbReference>
<evidence type="ECO:0000256" key="16">
    <source>
        <dbReference type="SAM" id="SignalP"/>
    </source>
</evidence>
<dbReference type="GO" id="GO:0009279">
    <property type="term" value="C:cell outer membrane"/>
    <property type="evidence" value="ECO:0007669"/>
    <property type="project" value="UniProtKB-SubCell"/>
</dbReference>
<keyword evidence="7 16" id="KW-0732">Signal</keyword>
<keyword evidence="11 14" id="KW-0472">Membrane</keyword>
<feature type="signal peptide" evidence="16">
    <location>
        <begin position="1"/>
        <end position="49"/>
    </location>
</feature>
<evidence type="ECO:0000256" key="9">
    <source>
        <dbReference type="ARBA" id="ARBA00023065"/>
    </source>
</evidence>
<dbReference type="Gene3D" id="3.55.50.30">
    <property type="match status" value="1"/>
</dbReference>
<sequence>MPWSSARRLLRAGPALSLPLALVGTVAPVSPVAFAVVVLASLAAPTAHAQDATYPLDIPAGDLGPALNRYARSTGVLLSFDPAVVAGKTAPALRGTYTVGQGFAVLLANAGLAAVPDGRGGYALTARTATPAGPAGAGAAATTLGTIAVSAPALGSDIAPRGFVARQAESATKTGTPINETPRAIAVITRDELDVRGAQSLPEAVRYTAGVVTGAYGYDPRFDQISIRGFPVNTYGDYRDGLRQGQGSYAYFKSEPYGLERIDVVKGPASVLYGQSTPGGLIDRISKQPAATPLRELEVQAGNHDRKQVGGDFGGALDAEGKVLWRVTGIARDADTDAKAANNRYYLAPSLTWQASDKTKVTVLAHALKDETDSSVGVYQENGRASRNRVSDYGYDYQKQEQYQLGYRLDHTFNDSVSFTQKARYGVINVHARYLSGAGLVPGTRLLRRTAYAIENKVDTFVIDNQFHAKARTGPVDHRLLFGIDYQKVASTFGLGVGNAADYPVLNLDNPVYGNVNAPTPALAPRTGTFVDQLGVYAADQMSWNRWRFNVGVRRDGVEHEARNLGTAAVTTDKRSHAITTQAGVLYAFDNGVSPYASYATSFQPNTSLSVSGSPLDPTKARQFEVGVKFQPRNEDAFLTASLFDLTEQNAVRSIPGTAFSELTGQVRSRGLELQGKASLARDVNLTASYTYNQTEVTRSTDPAEIGKELPVTPRHTASLWADTVMRSTPLAGLGLGAGVRFIGANKTDKVNASSNPSATLVDLAVYYDLARLDASMKGWRGAVNVQNLFDKEMEVCNAGFCYRGQRRTVIASLRYRW</sequence>
<organism evidence="18 19">
    <name type="scientific">Pigmentiphaga litoralis</name>
    <dbReference type="NCBI Taxonomy" id="516702"/>
    <lineage>
        <taxon>Bacteria</taxon>
        <taxon>Pseudomonadati</taxon>
        <taxon>Pseudomonadota</taxon>
        <taxon>Betaproteobacteria</taxon>
        <taxon>Burkholderiales</taxon>
        <taxon>Alcaligenaceae</taxon>
        <taxon>Pigmentiphaga</taxon>
    </lineage>
</organism>
<dbReference type="InterPro" id="IPR011662">
    <property type="entry name" value="Secretin/TonB_short_N"/>
</dbReference>
<dbReference type="CDD" id="cd01347">
    <property type="entry name" value="ligand_gated_channel"/>
    <property type="match status" value="1"/>
</dbReference>
<keyword evidence="13 14" id="KW-0998">Cell outer membrane</keyword>
<comment type="similarity">
    <text evidence="2 14 15">Belongs to the TonB-dependent receptor family.</text>
</comment>
<evidence type="ECO:0000256" key="14">
    <source>
        <dbReference type="PROSITE-ProRule" id="PRU01360"/>
    </source>
</evidence>
<dbReference type="PROSITE" id="PS52016">
    <property type="entry name" value="TONB_DEPENDENT_REC_3"/>
    <property type="match status" value="1"/>
</dbReference>
<keyword evidence="3 14" id="KW-0813">Transport</keyword>
<dbReference type="InterPro" id="IPR012910">
    <property type="entry name" value="Plug_dom"/>
</dbReference>
<evidence type="ECO:0000256" key="8">
    <source>
        <dbReference type="ARBA" id="ARBA00023004"/>
    </source>
</evidence>
<evidence type="ECO:0000256" key="5">
    <source>
        <dbReference type="ARBA" id="ARBA00022496"/>
    </source>
</evidence>
<evidence type="ECO:0000256" key="4">
    <source>
        <dbReference type="ARBA" id="ARBA00022452"/>
    </source>
</evidence>
<comment type="caution">
    <text evidence="18">The sequence shown here is derived from an EMBL/GenBank/DDBJ whole genome shotgun (WGS) entry which is preliminary data.</text>
</comment>
<dbReference type="AlphaFoldDB" id="A0A7Y9IZ41"/>
<evidence type="ECO:0000256" key="10">
    <source>
        <dbReference type="ARBA" id="ARBA00023077"/>
    </source>
</evidence>
<keyword evidence="10 15" id="KW-0798">TonB box</keyword>
<evidence type="ECO:0000256" key="6">
    <source>
        <dbReference type="ARBA" id="ARBA00022692"/>
    </source>
</evidence>
<evidence type="ECO:0000256" key="3">
    <source>
        <dbReference type="ARBA" id="ARBA00022448"/>
    </source>
</evidence>
<dbReference type="Gene3D" id="2.40.170.20">
    <property type="entry name" value="TonB-dependent receptor, beta-barrel domain"/>
    <property type="match status" value="1"/>
</dbReference>
<proteinExistence type="inferred from homology"/>
<dbReference type="PANTHER" id="PTHR32552:SF68">
    <property type="entry name" value="FERRICHROME OUTER MEMBRANE TRANSPORTER_PHAGE RECEPTOR"/>
    <property type="match status" value="1"/>
</dbReference>
<dbReference type="InterPro" id="IPR000531">
    <property type="entry name" value="Beta-barrel_TonB"/>
</dbReference>